<sequence>MHLLCYILLLFYKVGLGLCFEQLLHPSKNIDVDQFLDSHSAYNKYAVDRKEFNSTTLAYVTPVFFEFTSFILVLQWNKLGYEVAETFTHKFNLLAPVWFQVLGKKKSYTVTGVPNIDKVGIIVHHIIFCVRDMIAFLRLLAEDIHSSGKLLILVIPPGSYRGGYVGRFTKTHFDQLYGYVDYFSLMTYDFSAPNK</sequence>
<evidence type="ECO:0000256" key="2">
    <source>
        <dbReference type="SAM" id="SignalP"/>
    </source>
</evidence>
<evidence type="ECO:0000313" key="3">
    <source>
        <dbReference type="EMBL" id="KAA0197305.1"/>
    </source>
</evidence>
<dbReference type="PANTHER" id="PTHR46066">
    <property type="entry name" value="CHITINASE DOMAIN-CONTAINING PROTEIN 1 FAMILY MEMBER"/>
    <property type="match status" value="1"/>
</dbReference>
<reference evidence="3" key="1">
    <citation type="submission" date="2019-05" db="EMBL/GenBank/DDBJ databases">
        <title>Annotation for the trematode Fasciolopsis buski.</title>
        <authorList>
            <person name="Choi Y.-J."/>
        </authorList>
    </citation>
    <scope>NUCLEOTIDE SEQUENCE</scope>
    <source>
        <strain evidence="3">HT</strain>
        <tissue evidence="3">Whole worm</tissue>
    </source>
</reference>
<accession>A0A8E0VN31</accession>
<feature type="signal peptide" evidence="2">
    <location>
        <begin position="1"/>
        <end position="19"/>
    </location>
</feature>
<comment type="similarity">
    <text evidence="1">Belongs to the glycosyl hydrolase 18 family.</text>
</comment>
<feature type="chain" id="PRO_5034839203" description="GH18 domain-containing protein" evidence="2">
    <location>
        <begin position="20"/>
        <end position="195"/>
    </location>
</feature>
<dbReference type="GO" id="GO:0012505">
    <property type="term" value="C:endomembrane system"/>
    <property type="evidence" value="ECO:0007669"/>
    <property type="project" value="TreeGrafter"/>
</dbReference>
<dbReference type="OrthoDB" id="10254444at2759"/>
<dbReference type="PANTHER" id="PTHR46066:SF2">
    <property type="entry name" value="CHITINASE DOMAIN-CONTAINING PROTEIN 1"/>
    <property type="match status" value="1"/>
</dbReference>
<name>A0A8E0VN31_9TREM</name>
<dbReference type="Proteomes" id="UP000728185">
    <property type="component" value="Unassembled WGS sequence"/>
</dbReference>
<dbReference type="AlphaFoldDB" id="A0A8E0VN31"/>
<dbReference type="SUPFAM" id="SSF51445">
    <property type="entry name" value="(Trans)glycosidases"/>
    <property type="match status" value="1"/>
</dbReference>
<gene>
    <name evidence="3" type="ORF">FBUS_11610</name>
</gene>
<evidence type="ECO:0000313" key="4">
    <source>
        <dbReference type="Proteomes" id="UP000728185"/>
    </source>
</evidence>
<dbReference type="Gene3D" id="3.20.20.80">
    <property type="entry name" value="Glycosidases"/>
    <property type="match status" value="2"/>
</dbReference>
<comment type="caution">
    <text evidence="3">The sequence shown here is derived from an EMBL/GenBank/DDBJ whole genome shotgun (WGS) entry which is preliminary data.</text>
</comment>
<dbReference type="GO" id="GO:0070492">
    <property type="term" value="F:oligosaccharide binding"/>
    <property type="evidence" value="ECO:0007669"/>
    <property type="project" value="TreeGrafter"/>
</dbReference>
<dbReference type="EMBL" id="LUCM01002462">
    <property type="protein sequence ID" value="KAA0197305.1"/>
    <property type="molecule type" value="Genomic_DNA"/>
</dbReference>
<evidence type="ECO:0008006" key="5">
    <source>
        <dbReference type="Google" id="ProtNLM"/>
    </source>
</evidence>
<protein>
    <recommendedName>
        <fullName evidence="5">GH18 domain-containing protein</fullName>
    </recommendedName>
</protein>
<organism evidence="3 4">
    <name type="scientific">Fasciolopsis buskii</name>
    <dbReference type="NCBI Taxonomy" id="27845"/>
    <lineage>
        <taxon>Eukaryota</taxon>
        <taxon>Metazoa</taxon>
        <taxon>Spiralia</taxon>
        <taxon>Lophotrochozoa</taxon>
        <taxon>Platyhelminthes</taxon>
        <taxon>Trematoda</taxon>
        <taxon>Digenea</taxon>
        <taxon>Plagiorchiida</taxon>
        <taxon>Echinostomata</taxon>
        <taxon>Echinostomatoidea</taxon>
        <taxon>Fasciolidae</taxon>
        <taxon>Fasciolopsis</taxon>
    </lineage>
</organism>
<proteinExistence type="inferred from homology"/>
<evidence type="ECO:0000256" key="1">
    <source>
        <dbReference type="ARBA" id="ARBA00009336"/>
    </source>
</evidence>
<keyword evidence="4" id="KW-1185">Reference proteome</keyword>
<keyword evidence="2" id="KW-0732">Signal</keyword>
<dbReference type="InterPro" id="IPR017853">
    <property type="entry name" value="GH"/>
</dbReference>